<sequence length="393" mass="43265">MRKIMATASSAIIMLLLGLIYAWSIFVAPLEKEFGWTRDQTSLTFTICMSFFCIGGLVAARIRKKINVSILLIINAIVILIGFLLTSRLTSLWQLYVFYGVFCGLSVGSAYNCILSIVPMYYPKRIGIINGSMLFCFGMGGLVLGTVAKKLINIIEWRETFVYLGITFIVVFLALAFFVRTPKNLNAIWSDKKIDSEVRDRSPKEMIRHPYFWIFNIWQIFVSSLGLALIGHSATLATEFNVPGGMIALAVGLVSASNGLGKFAFSTLYDIKGRTFSLTLSSVLGLLGVISLILCFNTGLLPFLVIGYICIGLSYGAAPGSNATFTRKQFGNTYFSTNFAISSFSLLVAAFLGTYLIGMVRAASSNYLSSLMIMGVFTVLAIIFVQFMRKEKA</sequence>
<feature type="transmembrane region" description="Helical" evidence="6">
    <location>
        <begin position="211"/>
        <end position="230"/>
    </location>
</feature>
<evidence type="ECO:0000256" key="1">
    <source>
        <dbReference type="ARBA" id="ARBA00004651"/>
    </source>
</evidence>
<feature type="transmembrane region" description="Helical" evidence="6">
    <location>
        <begin position="242"/>
        <end position="264"/>
    </location>
</feature>
<dbReference type="Gene3D" id="1.20.1250.20">
    <property type="entry name" value="MFS general substrate transporter like domains"/>
    <property type="match status" value="1"/>
</dbReference>
<dbReference type="RefSeq" id="WP_094757323.1">
    <property type="nucleotide sequence ID" value="NZ_FQYT01000009.1"/>
</dbReference>
<evidence type="ECO:0000256" key="6">
    <source>
        <dbReference type="SAM" id="Phobius"/>
    </source>
</evidence>
<organism evidence="8 9">
    <name type="scientific">Parasporobacterium paucivorans DSM 15970</name>
    <dbReference type="NCBI Taxonomy" id="1122934"/>
    <lineage>
        <taxon>Bacteria</taxon>
        <taxon>Bacillati</taxon>
        <taxon>Bacillota</taxon>
        <taxon>Clostridia</taxon>
        <taxon>Lachnospirales</taxon>
        <taxon>Lachnospiraceae</taxon>
        <taxon>Parasporobacterium</taxon>
    </lineage>
</organism>
<name>A0A1M6FBN6_9FIRM</name>
<evidence type="ECO:0000256" key="5">
    <source>
        <dbReference type="ARBA" id="ARBA00023136"/>
    </source>
</evidence>
<feature type="transmembrane region" description="Helical" evidence="6">
    <location>
        <begin position="300"/>
        <end position="318"/>
    </location>
</feature>
<dbReference type="Proteomes" id="UP000184342">
    <property type="component" value="Unassembled WGS sequence"/>
</dbReference>
<reference evidence="8 9" key="1">
    <citation type="submission" date="2016-11" db="EMBL/GenBank/DDBJ databases">
        <authorList>
            <person name="Jaros S."/>
            <person name="Januszkiewicz K."/>
            <person name="Wedrychowicz H."/>
        </authorList>
    </citation>
    <scope>NUCLEOTIDE SEQUENCE [LARGE SCALE GENOMIC DNA]</scope>
    <source>
        <strain evidence="8 9">DSM 15970</strain>
    </source>
</reference>
<keyword evidence="9" id="KW-1185">Reference proteome</keyword>
<dbReference type="EMBL" id="FQYT01000009">
    <property type="protein sequence ID" value="SHI95085.1"/>
    <property type="molecule type" value="Genomic_DNA"/>
</dbReference>
<dbReference type="PANTHER" id="PTHR11360:SF304">
    <property type="entry name" value="MFS DOMAIN-CONTAINING PROTEIN"/>
    <property type="match status" value="1"/>
</dbReference>
<keyword evidence="3 6" id="KW-0812">Transmembrane</keyword>
<feature type="transmembrane region" description="Helical" evidence="6">
    <location>
        <begin position="93"/>
        <end position="114"/>
    </location>
</feature>
<feature type="transmembrane region" description="Helical" evidence="6">
    <location>
        <begin position="66"/>
        <end position="87"/>
    </location>
</feature>
<evidence type="ECO:0000313" key="8">
    <source>
        <dbReference type="EMBL" id="SHI95085.1"/>
    </source>
</evidence>
<dbReference type="InterPro" id="IPR020846">
    <property type="entry name" value="MFS_dom"/>
</dbReference>
<dbReference type="InterPro" id="IPR036259">
    <property type="entry name" value="MFS_trans_sf"/>
</dbReference>
<feature type="transmembrane region" description="Helical" evidence="6">
    <location>
        <begin position="41"/>
        <end position="59"/>
    </location>
</feature>
<dbReference type="STRING" id="1122934.SAMN02745691_01101"/>
<feature type="transmembrane region" description="Helical" evidence="6">
    <location>
        <begin position="160"/>
        <end position="179"/>
    </location>
</feature>
<protein>
    <submittedName>
        <fullName evidence="8">MFS transporter, OFA family, oxalate/formate antiporter</fullName>
    </submittedName>
</protein>
<gene>
    <name evidence="8" type="ORF">SAMN02745691_01101</name>
</gene>
<evidence type="ECO:0000256" key="4">
    <source>
        <dbReference type="ARBA" id="ARBA00022989"/>
    </source>
</evidence>
<comment type="subcellular location">
    <subcellularLocation>
        <location evidence="1">Cell membrane</location>
        <topology evidence="1">Multi-pass membrane protein</topology>
    </subcellularLocation>
</comment>
<keyword evidence="2" id="KW-0813">Transport</keyword>
<dbReference type="AlphaFoldDB" id="A0A1M6FBN6"/>
<dbReference type="OrthoDB" id="9793415at2"/>
<evidence type="ECO:0000256" key="3">
    <source>
        <dbReference type="ARBA" id="ARBA00022692"/>
    </source>
</evidence>
<feature type="domain" description="Major facilitator superfamily (MFS) profile" evidence="7">
    <location>
        <begin position="1"/>
        <end position="393"/>
    </location>
</feature>
<proteinExistence type="predicted"/>
<feature type="transmembrane region" description="Helical" evidence="6">
    <location>
        <begin position="339"/>
        <end position="361"/>
    </location>
</feature>
<dbReference type="InterPro" id="IPR050327">
    <property type="entry name" value="Proton-linked_MCT"/>
</dbReference>
<dbReference type="Pfam" id="PF07690">
    <property type="entry name" value="MFS_1"/>
    <property type="match status" value="1"/>
</dbReference>
<feature type="transmembrane region" description="Helical" evidence="6">
    <location>
        <begin position="126"/>
        <end position="148"/>
    </location>
</feature>
<keyword evidence="4 6" id="KW-1133">Transmembrane helix</keyword>
<evidence type="ECO:0000259" key="7">
    <source>
        <dbReference type="PROSITE" id="PS50850"/>
    </source>
</evidence>
<evidence type="ECO:0000313" key="9">
    <source>
        <dbReference type="Proteomes" id="UP000184342"/>
    </source>
</evidence>
<dbReference type="GO" id="GO:0022857">
    <property type="term" value="F:transmembrane transporter activity"/>
    <property type="evidence" value="ECO:0007669"/>
    <property type="project" value="InterPro"/>
</dbReference>
<dbReference type="GO" id="GO:0005886">
    <property type="term" value="C:plasma membrane"/>
    <property type="evidence" value="ECO:0007669"/>
    <property type="project" value="UniProtKB-SubCell"/>
</dbReference>
<keyword evidence="5 6" id="KW-0472">Membrane</keyword>
<dbReference type="InterPro" id="IPR011701">
    <property type="entry name" value="MFS"/>
</dbReference>
<feature type="transmembrane region" description="Helical" evidence="6">
    <location>
        <begin position="367"/>
        <end position="387"/>
    </location>
</feature>
<dbReference type="PANTHER" id="PTHR11360">
    <property type="entry name" value="MONOCARBOXYLATE TRANSPORTER"/>
    <property type="match status" value="1"/>
</dbReference>
<accession>A0A1M6FBN6</accession>
<feature type="transmembrane region" description="Helical" evidence="6">
    <location>
        <begin position="276"/>
        <end position="294"/>
    </location>
</feature>
<evidence type="ECO:0000256" key="2">
    <source>
        <dbReference type="ARBA" id="ARBA00022448"/>
    </source>
</evidence>
<dbReference type="PROSITE" id="PS50850">
    <property type="entry name" value="MFS"/>
    <property type="match status" value="1"/>
</dbReference>
<dbReference type="SUPFAM" id="SSF103473">
    <property type="entry name" value="MFS general substrate transporter"/>
    <property type="match status" value="1"/>
</dbReference>